<gene>
    <name evidence="2" type="ORF">M0H32_13650</name>
</gene>
<evidence type="ECO:0000313" key="2">
    <source>
        <dbReference type="EMBL" id="MCK7613214.1"/>
    </source>
</evidence>
<dbReference type="EMBL" id="JALNMJ010000008">
    <property type="protein sequence ID" value="MCK7613214.1"/>
    <property type="molecule type" value="Genomic_DNA"/>
</dbReference>
<comment type="caution">
    <text evidence="2">The sequence shown here is derived from an EMBL/GenBank/DDBJ whole genome shotgun (WGS) entry which is preliminary data.</text>
</comment>
<dbReference type="Proteomes" id="UP001431221">
    <property type="component" value="Unassembled WGS sequence"/>
</dbReference>
<keyword evidence="3" id="KW-1185">Reference proteome</keyword>
<accession>A0ABT0GUW8</accession>
<dbReference type="Pfam" id="PF10098">
    <property type="entry name" value="DUF2336"/>
    <property type="match status" value="1"/>
</dbReference>
<name>A0ABT0GUW8_9HYPH</name>
<dbReference type="RefSeq" id="WP_248154835.1">
    <property type="nucleotide sequence ID" value="NZ_JALNMJ010000008.1"/>
</dbReference>
<evidence type="ECO:0000256" key="1">
    <source>
        <dbReference type="SAM" id="MobiDB-lite"/>
    </source>
</evidence>
<organism evidence="2 3">
    <name type="scientific">Roseibium sediminicola</name>
    <dbReference type="NCBI Taxonomy" id="2933272"/>
    <lineage>
        <taxon>Bacteria</taxon>
        <taxon>Pseudomonadati</taxon>
        <taxon>Pseudomonadota</taxon>
        <taxon>Alphaproteobacteria</taxon>
        <taxon>Hyphomicrobiales</taxon>
        <taxon>Stappiaceae</taxon>
        <taxon>Roseibium</taxon>
    </lineage>
</organism>
<proteinExistence type="predicted"/>
<sequence>MPRSLIKLALEGTDEARRRLFAQVSELVVANLDQRTDRELAIFSEVIIKLYSVGSATDRARLAQKLAAQPSTPVELARQIAKDEVNVAMPVLAHCPVFTQEDLLDFVEHLSNAHLQVLARRTDLSPEVSDVIAERGDRPVHRILAGNREIRLSRDAMLKLVKFATEDPVLREDLCLRTDLSPSACRTLLPLVDDDTKKRLHRIIEGALSQEQLDQIARLKVLRREFGDALENTDMSLLWREAERSEITVNELMILLLQDGRFNHAIELLSARGRTAQKSLKDAVYNGKQDLVLRSAAKAELELSTFALFAKLRCDHLKVPATQGSEWTAAYKKFLESHAVTKQSRCGDFQANRRTKKPRQAGSRGAGLAAI</sequence>
<reference evidence="2" key="1">
    <citation type="submission" date="2022-04" db="EMBL/GenBank/DDBJ databases">
        <title>Roseibium sp. CAU 1639 isolated from mud.</title>
        <authorList>
            <person name="Kim W."/>
        </authorList>
    </citation>
    <scope>NUCLEOTIDE SEQUENCE</scope>
    <source>
        <strain evidence="2">CAU 1639</strain>
    </source>
</reference>
<protein>
    <submittedName>
        <fullName evidence="2">DUF2336 domain-containing protein</fullName>
    </submittedName>
</protein>
<evidence type="ECO:0000313" key="3">
    <source>
        <dbReference type="Proteomes" id="UP001431221"/>
    </source>
</evidence>
<feature type="region of interest" description="Disordered" evidence="1">
    <location>
        <begin position="346"/>
        <end position="371"/>
    </location>
</feature>
<dbReference type="InterPro" id="IPR019285">
    <property type="entry name" value="DUF2336"/>
</dbReference>